<feature type="transmembrane region" description="Helical" evidence="1">
    <location>
        <begin position="12"/>
        <end position="33"/>
    </location>
</feature>
<gene>
    <name evidence="2" type="ORF">SAMN02910280_2495</name>
</gene>
<evidence type="ECO:0000313" key="2">
    <source>
        <dbReference type="EMBL" id="SFW42781.1"/>
    </source>
</evidence>
<evidence type="ECO:0000256" key="1">
    <source>
        <dbReference type="SAM" id="Phobius"/>
    </source>
</evidence>
<reference evidence="2 3" key="1">
    <citation type="submission" date="2016-11" db="EMBL/GenBank/DDBJ databases">
        <authorList>
            <person name="Jaros S."/>
            <person name="Januszkiewicz K."/>
            <person name="Wedrychowicz H."/>
        </authorList>
    </citation>
    <scope>NUCLEOTIDE SEQUENCE [LARGE SCALE GENOMIC DNA]</scope>
    <source>
        <strain evidence="2 3">YL228</strain>
    </source>
</reference>
<protein>
    <submittedName>
        <fullName evidence="2">Uncharacterized protein</fullName>
    </submittedName>
</protein>
<feature type="transmembrane region" description="Helical" evidence="1">
    <location>
        <begin position="39"/>
        <end position="60"/>
    </location>
</feature>
<keyword evidence="1" id="KW-0812">Transmembrane</keyword>
<keyword evidence="1" id="KW-1133">Transmembrane helix</keyword>
<sequence length="104" mass="12165">MFKNSGKKIKKFSEIVFYINIIGSIILSVYWIIDDIRSLFIVPFLFISSFIISLFLYAFGDLCDNVDLIRSNMYTLTTIMEKRFPDLAEDDIEEDDIKEDSNDN</sequence>
<organism evidence="2 3">
    <name type="scientific">Ruminococcus flavefaciens</name>
    <dbReference type="NCBI Taxonomy" id="1265"/>
    <lineage>
        <taxon>Bacteria</taxon>
        <taxon>Bacillati</taxon>
        <taxon>Bacillota</taxon>
        <taxon>Clostridia</taxon>
        <taxon>Eubacteriales</taxon>
        <taxon>Oscillospiraceae</taxon>
        <taxon>Ruminococcus</taxon>
    </lineage>
</organism>
<keyword evidence="1" id="KW-0472">Membrane</keyword>
<proteinExistence type="predicted"/>
<dbReference type="EMBL" id="FPIP01000007">
    <property type="protein sequence ID" value="SFW42781.1"/>
    <property type="molecule type" value="Genomic_DNA"/>
</dbReference>
<name>A0A1K1P5Q5_RUMFL</name>
<evidence type="ECO:0000313" key="3">
    <source>
        <dbReference type="Proteomes" id="UP000183461"/>
    </source>
</evidence>
<accession>A0A1K1P5Q5</accession>
<dbReference type="AlphaFoldDB" id="A0A1K1P5Q5"/>
<dbReference type="Proteomes" id="UP000183461">
    <property type="component" value="Unassembled WGS sequence"/>
</dbReference>